<dbReference type="Proteomes" id="UP001294444">
    <property type="component" value="Unassembled WGS sequence"/>
</dbReference>
<gene>
    <name evidence="2" type="ORF">MEPE_00039</name>
</gene>
<name>A0AAJ4XFB4_9BASI</name>
<evidence type="ECO:0000256" key="1">
    <source>
        <dbReference type="SAM" id="SignalP"/>
    </source>
</evidence>
<keyword evidence="1" id="KW-0732">Signal</keyword>
<evidence type="ECO:0000313" key="3">
    <source>
        <dbReference type="Proteomes" id="UP001294444"/>
    </source>
</evidence>
<feature type="signal peptide" evidence="1">
    <location>
        <begin position="1"/>
        <end position="20"/>
    </location>
</feature>
<organism evidence="2 3">
    <name type="scientific">Melanopsichium pennsylvanicum</name>
    <dbReference type="NCBI Taxonomy" id="63383"/>
    <lineage>
        <taxon>Eukaryota</taxon>
        <taxon>Fungi</taxon>
        <taxon>Dikarya</taxon>
        <taxon>Basidiomycota</taxon>
        <taxon>Ustilaginomycotina</taxon>
        <taxon>Ustilaginomycetes</taxon>
        <taxon>Ustilaginales</taxon>
        <taxon>Ustilaginaceae</taxon>
        <taxon>Melanopsichium</taxon>
    </lineage>
</organism>
<accession>A0AAJ4XFB4</accession>
<keyword evidence="3" id="KW-1185">Reference proteome</keyword>
<protein>
    <submittedName>
        <fullName evidence="2">Uncharacterized protein</fullName>
    </submittedName>
</protein>
<dbReference type="AlphaFoldDB" id="A0AAJ4XFB4"/>
<reference evidence="2" key="1">
    <citation type="submission" date="2023-10" db="EMBL/GenBank/DDBJ databases">
        <authorList>
            <person name="Guldener U."/>
        </authorList>
    </citation>
    <scope>NUCLEOTIDE SEQUENCE</scope>
    <source>
        <strain evidence="2">Mp4</strain>
    </source>
</reference>
<sequence length="139" mass="15685">MRILSLYSLVLLCFSRIALAHPVAFTHERREAQREHHDLVPRQYKAVTALENKYNIAGAVAASLVTLVSTGVVGLIATQHLACKSVAKQQEIMQKNWDLMHPDGFTPAGDQMRPASFDCNTQERRFKPLIPYENAANYY</sequence>
<dbReference type="EMBL" id="OAPG01000001">
    <property type="protein sequence ID" value="SNX81334.1"/>
    <property type="molecule type" value="Genomic_DNA"/>
</dbReference>
<feature type="chain" id="PRO_5042508870" evidence="1">
    <location>
        <begin position="21"/>
        <end position="139"/>
    </location>
</feature>
<evidence type="ECO:0000313" key="2">
    <source>
        <dbReference type="EMBL" id="SNX81334.1"/>
    </source>
</evidence>
<proteinExistence type="predicted"/>
<comment type="caution">
    <text evidence="2">The sequence shown here is derived from an EMBL/GenBank/DDBJ whole genome shotgun (WGS) entry which is preliminary data.</text>
</comment>